<gene>
    <name evidence="2" type="ORF">I553_9307</name>
</gene>
<name>X8DYS3_MYCXE</name>
<dbReference type="EMBL" id="JAOB01000011">
    <property type="protein sequence ID" value="EUA73151.1"/>
    <property type="molecule type" value="Genomic_DNA"/>
</dbReference>
<evidence type="ECO:0000313" key="2">
    <source>
        <dbReference type="EMBL" id="EUA73151.1"/>
    </source>
</evidence>
<proteinExistence type="predicted"/>
<evidence type="ECO:0000256" key="1">
    <source>
        <dbReference type="SAM" id="MobiDB-lite"/>
    </source>
</evidence>
<comment type="caution">
    <text evidence="2">The sequence shown here is derived from an EMBL/GenBank/DDBJ whole genome shotgun (WGS) entry which is preliminary data.</text>
</comment>
<protein>
    <submittedName>
        <fullName evidence="2">Uncharacterized protein</fullName>
    </submittedName>
</protein>
<feature type="compositionally biased region" description="Polar residues" evidence="1">
    <location>
        <begin position="52"/>
        <end position="61"/>
    </location>
</feature>
<organism evidence="2">
    <name type="scientific">Mycobacterium xenopi 4042</name>
    <dbReference type="NCBI Taxonomy" id="1299334"/>
    <lineage>
        <taxon>Bacteria</taxon>
        <taxon>Bacillati</taxon>
        <taxon>Actinomycetota</taxon>
        <taxon>Actinomycetes</taxon>
        <taxon>Mycobacteriales</taxon>
        <taxon>Mycobacteriaceae</taxon>
        <taxon>Mycobacterium</taxon>
    </lineage>
</organism>
<reference evidence="2" key="1">
    <citation type="submission" date="2014-01" db="EMBL/GenBank/DDBJ databases">
        <authorList>
            <person name="Brown-Elliot B."/>
            <person name="Wallace R."/>
            <person name="Lenaerts A."/>
            <person name="Ordway D."/>
            <person name="DeGroote M.A."/>
            <person name="Parker T."/>
            <person name="Sizemore C."/>
            <person name="Tallon L.J."/>
            <person name="Sadzewicz L.K."/>
            <person name="Sengamalay N."/>
            <person name="Fraser C.M."/>
            <person name="Hine E."/>
            <person name="Shefchek K.A."/>
            <person name="Das S.P."/>
            <person name="Tettelin H."/>
        </authorList>
    </citation>
    <scope>NUCLEOTIDE SEQUENCE [LARGE SCALE GENOMIC DNA]</scope>
    <source>
        <strain evidence="2">4042</strain>
    </source>
</reference>
<feature type="region of interest" description="Disordered" evidence="1">
    <location>
        <begin position="39"/>
        <end position="61"/>
    </location>
</feature>
<sequence length="61" mass="6285">MSSTRTPVAAWPIHRMFDGPDDARDHLNQQVHMAACGVGDSVGGSPTGDAGVTSTVDSTES</sequence>
<dbReference type="AlphaFoldDB" id="X8DYS3"/>
<accession>X8DYS3</accession>